<evidence type="ECO:0000256" key="4">
    <source>
        <dbReference type="ARBA" id="ARBA00023004"/>
    </source>
</evidence>
<dbReference type="CDD" id="cd01335">
    <property type="entry name" value="Radical_SAM"/>
    <property type="match status" value="1"/>
</dbReference>
<dbReference type="GO" id="GO:0046872">
    <property type="term" value="F:metal ion binding"/>
    <property type="evidence" value="ECO:0007669"/>
    <property type="project" value="UniProtKB-KW"/>
</dbReference>
<dbReference type="Pfam" id="PF04055">
    <property type="entry name" value="Radical_SAM"/>
    <property type="match status" value="1"/>
</dbReference>
<evidence type="ECO:0000313" key="9">
    <source>
        <dbReference type="Proteomes" id="UP000182360"/>
    </source>
</evidence>
<dbReference type="SMART" id="SM00729">
    <property type="entry name" value="Elp3"/>
    <property type="match status" value="1"/>
</dbReference>
<feature type="domain" description="Radical SAM core" evidence="7">
    <location>
        <begin position="180"/>
        <end position="393"/>
    </location>
</feature>
<feature type="domain" description="B12-binding" evidence="6">
    <location>
        <begin position="21"/>
        <end position="155"/>
    </location>
</feature>
<dbReference type="GO" id="GO:0005829">
    <property type="term" value="C:cytosol"/>
    <property type="evidence" value="ECO:0007669"/>
    <property type="project" value="TreeGrafter"/>
</dbReference>
<dbReference type="InterPro" id="IPR007197">
    <property type="entry name" value="rSAM"/>
</dbReference>
<dbReference type="PANTHER" id="PTHR43409">
    <property type="entry name" value="ANAEROBIC MAGNESIUM-PROTOPORPHYRIN IX MONOMETHYL ESTER CYCLASE-RELATED"/>
    <property type="match status" value="1"/>
</dbReference>
<dbReference type="PROSITE" id="PS51918">
    <property type="entry name" value="RADICAL_SAM"/>
    <property type="match status" value="1"/>
</dbReference>
<evidence type="ECO:0000256" key="1">
    <source>
        <dbReference type="ARBA" id="ARBA00001966"/>
    </source>
</evidence>
<dbReference type="PROSITE" id="PS51332">
    <property type="entry name" value="B12_BINDING"/>
    <property type="match status" value="1"/>
</dbReference>
<name>A0A1H9ITU3_9SPIR</name>
<dbReference type="SFLD" id="SFLDG01082">
    <property type="entry name" value="B12-binding_domain_containing"/>
    <property type="match status" value="1"/>
</dbReference>
<dbReference type="Gene3D" id="3.80.30.20">
    <property type="entry name" value="tm_1862 like domain"/>
    <property type="match status" value="1"/>
</dbReference>
<organism evidence="8 9">
    <name type="scientific">Treponema bryantii</name>
    <dbReference type="NCBI Taxonomy" id="163"/>
    <lineage>
        <taxon>Bacteria</taxon>
        <taxon>Pseudomonadati</taxon>
        <taxon>Spirochaetota</taxon>
        <taxon>Spirochaetia</taxon>
        <taxon>Spirochaetales</taxon>
        <taxon>Treponemataceae</taxon>
        <taxon>Treponema</taxon>
    </lineage>
</organism>
<dbReference type="SUPFAM" id="SSF102114">
    <property type="entry name" value="Radical SAM enzymes"/>
    <property type="match status" value="1"/>
</dbReference>
<dbReference type="GO" id="GO:0003824">
    <property type="term" value="F:catalytic activity"/>
    <property type="evidence" value="ECO:0007669"/>
    <property type="project" value="InterPro"/>
</dbReference>
<proteinExistence type="predicted"/>
<dbReference type="Gene3D" id="3.40.50.280">
    <property type="entry name" value="Cobalamin-binding domain"/>
    <property type="match status" value="1"/>
</dbReference>
<accession>A0A1H9ITU3</accession>
<evidence type="ECO:0000259" key="6">
    <source>
        <dbReference type="PROSITE" id="PS51332"/>
    </source>
</evidence>
<protein>
    <submittedName>
        <fullName evidence="8">Radical SAM superfamily enzyme YgiQ, UPF0313 family</fullName>
    </submittedName>
</protein>
<dbReference type="GO" id="GO:0051539">
    <property type="term" value="F:4 iron, 4 sulfur cluster binding"/>
    <property type="evidence" value="ECO:0007669"/>
    <property type="project" value="UniProtKB-KW"/>
</dbReference>
<dbReference type="InterPro" id="IPR006638">
    <property type="entry name" value="Elp3/MiaA/NifB-like_rSAM"/>
</dbReference>
<keyword evidence="4" id="KW-0408">Iron</keyword>
<dbReference type="RefSeq" id="WP_074645103.1">
    <property type="nucleotide sequence ID" value="NZ_FOFU01000010.1"/>
</dbReference>
<dbReference type="OrthoDB" id="9801424at2"/>
<sequence>MAVSVICTTLLIEKSPQALPLGAACIATAIKNWPGLKDNVKVQLKAFSIEDDDFKKLDDTDKRAAFIAEKIWEIAKGRESSEGLIVCFSCFVWNVEILRRAAALLKAKGAVTIAGGPEITAHPSFYKDFDYTVSGEGEITVPLLVMQILNKSNKSDKVIISQSPDLALVHSPYLDGIIDPVEYEGALWELARGCPYKCSYCYESKGAKTVRLFPMERIKAELELFSKKKVPQVFVLDPTYNINKKRALELLRLIREKTPDTFYYFEARAELIDRELAREFTKIPCALQIGLQSANDEVLKLVNRPCDRKKFLKGISILNEEGVTFGLDLIFGLPGETFGSFRDGLDFALSLYPNNLEVFCLSVLPGTDLYDRAEGLGLVWEKDPPYHVIKNGKFSVEDMKKAEKLAKVCSVFYNDGRAVPWFNSVCRVLKIKGSKLLEFFYDKKLAGNSDLENCCEHFKIEKVQLDFLKGLFAERKLDRYYRAAEDIVKFYGAISRTTDTGKSETITLNYNAEYVASDYASDIKWFAENLKTQPCRIQTFKNRGEVDFRFVKK</sequence>
<dbReference type="SFLD" id="SFLDG01123">
    <property type="entry name" value="methyltransferase_(Class_B)"/>
    <property type="match status" value="1"/>
</dbReference>
<dbReference type="Proteomes" id="UP000182360">
    <property type="component" value="Unassembled WGS sequence"/>
</dbReference>
<evidence type="ECO:0000259" key="7">
    <source>
        <dbReference type="PROSITE" id="PS51918"/>
    </source>
</evidence>
<dbReference type="InterPro" id="IPR006158">
    <property type="entry name" value="Cobalamin-bd"/>
</dbReference>
<evidence type="ECO:0000256" key="3">
    <source>
        <dbReference type="ARBA" id="ARBA00022723"/>
    </source>
</evidence>
<dbReference type="EMBL" id="FOFU01000010">
    <property type="protein sequence ID" value="SEQ78013.1"/>
    <property type="molecule type" value="Genomic_DNA"/>
</dbReference>
<dbReference type="AlphaFoldDB" id="A0A1H9ITU3"/>
<dbReference type="InterPro" id="IPR051198">
    <property type="entry name" value="BchE-like"/>
</dbReference>
<comment type="cofactor">
    <cofactor evidence="1">
        <name>[4Fe-4S] cluster</name>
        <dbReference type="ChEBI" id="CHEBI:49883"/>
    </cofactor>
</comment>
<keyword evidence="9" id="KW-1185">Reference proteome</keyword>
<evidence type="ECO:0000256" key="2">
    <source>
        <dbReference type="ARBA" id="ARBA00022691"/>
    </source>
</evidence>
<dbReference type="InterPro" id="IPR058240">
    <property type="entry name" value="rSAM_sf"/>
</dbReference>
<keyword evidence="2" id="KW-0949">S-adenosyl-L-methionine</keyword>
<dbReference type="GO" id="GO:0031419">
    <property type="term" value="F:cobalamin binding"/>
    <property type="evidence" value="ECO:0007669"/>
    <property type="project" value="InterPro"/>
</dbReference>
<keyword evidence="3" id="KW-0479">Metal-binding</keyword>
<dbReference type="SFLD" id="SFLDS00029">
    <property type="entry name" value="Radical_SAM"/>
    <property type="match status" value="1"/>
</dbReference>
<keyword evidence="5" id="KW-0411">Iron-sulfur</keyword>
<dbReference type="PANTHER" id="PTHR43409:SF16">
    <property type="entry name" value="SLR0320 PROTEIN"/>
    <property type="match status" value="1"/>
</dbReference>
<reference evidence="8 9" key="1">
    <citation type="submission" date="2016-10" db="EMBL/GenBank/DDBJ databases">
        <authorList>
            <person name="de Groot N.N."/>
        </authorList>
    </citation>
    <scope>NUCLEOTIDE SEQUENCE [LARGE SCALE GENOMIC DNA]</scope>
    <source>
        <strain evidence="8 9">B25</strain>
    </source>
</reference>
<gene>
    <name evidence="8" type="ORF">SAMN04487977_110106</name>
</gene>
<dbReference type="InterPro" id="IPR023404">
    <property type="entry name" value="rSAM_horseshoe"/>
</dbReference>
<evidence type="ECO:0000256" key="5">
    <source>
        <dbReference type="ARBA" id="ARBA00023014"/>
    </source>
</evidence>
<dbReference type="InterPro" id="IPR034466">
    <property type="entry name" value="Methyltransferase_Class_B"/>
</dbReference>
<dbReference type="STRING" id="163.SAMN04487775_102233"/>
<evidence type="ECO:0000313" key="8">
    <source>
        <dbReference type="EMBL" id="SEQ78013.1"/>
    </source>
</evidence>